<sequence length="592" mass="61197">MRWGDWRFALRELAGGDPDEGYEILAGALVPPPGEWNPAASDAAPELLRHAEDRTATGRSSVLDVVDRVAHAAREAADRSWPPAWAAAVPRLTALLGDPDDAVRQAAALALGAGPDPGGAVLRTLLGHFATERSEAVRAGLVVAVAELGGESVVPWLAERAADTALAVAVLASLARITGEIPVTRFADAFCEDLSAYDGMRGWHLPHHVLEWAVEGLAPPVQAEILLEVAARPLRQAAAREVAVTLVAERPSTTEALLPVFGRLLETPECGPAAAVLGCLAPESAGYADRLAALLDDAAGQDRDLAMWALLRLRDRRAVGPQLARLTGAGPGDLSLRDLFGHAPEFADEVVPWACDLLRHPVRPRTVSQLARLLAAWGPVAAPAVPLLAGHLGSEEPFVVQSCAGCLAAIGVAGEPVLSALAEAVHRTRLPWAARCAAATAFAVLGGDPSSADALLAEGLVRGDGTVAGLLAVLGPAAAHHAPALRAFECPGPSAEVAVARALARLTGDTAEAVPVLLRVLAGAGPDQPGPAAAEAARALAELGPLPAGAAPVLRELLARDERLSSVIGWKGILEDRELRRNAALALENCVA</sequence>
<dbReference type="EMBL" id="JBDZYD010000013">
    <property type="protein sequence ID" value="MEQ0563741.1"/>
    <property type="molecule type" value="Genomic_DNA"/>
</dbReference>
<dbReference type="InterPro" id="IPR011989">
    <property type="entry name" value="ARM-like"/>
</dbReference>
<dbReference type="SUPFAM" id="SSF48371">
    <property type="entry name" value="ARM repeat"/>
    <property type="match status" value="1"/>
</dbReference>
<dbReference type="Proteomes" id="UP001440984">
    <property type="component" value="Unassembled WGS sequence"/>
</dbReference>
<protein>
    <submittedName>
        <fullName evidence="1">HEAT repeat domain-containing protein</fullName>
    </submittedName>
</protein>
<accession>A0ABV0LN83</accession>
<reference evidence="1 2" key="1">
    <citation type="submission" date="2024-05" db="EMBL/GenBank/DDBJ databases">
        <authorList>
            <person name="Zhao H."/>
            <person name="Xu Y."/>
            <person name="Lin S."/>
            <person name="Spain J.C."/>
            <person name="Zhou N.-Y."/>
        </authorList>
    </citation>
    <scope>NUCLEOTIDE SEQUENCE [LARGE SCALE GENOMIC DNA]</scope>
    <source>
        <strain evidence="1 2">NEAU-NG30</strain>
    </source>
</reference>
<dbReference type="Gene3D" id="1.25.10.10">
    <property type="entry name" value="Leucine-rich Repeat Variant"/>
    <property type="match status" value="2"/>
</dbReference>
<evidence type="ECO:0000313" key="1">
    <source>
        <dbReference type="EMBL" id="MEQ0563741.1"/>
    </source>
</evidence>
<evidence type="ECO:0000313" key="2">
    <source>
        <dbReference type="Proteomes" id="UP001440984"/>
    </source>
</evidence>
<name>A0ABV0LN83_9PSEU</name>
<dbReference type="RefSeq" id="WP_348954800.1">
    <property type="nucleotide sequence ID" value="NZ_JBDZYD010000013.1"/>
</dbReference>
<keyword evidence="2" id="KW-1185">Reference proteome</keyword>
<proteinExistence type="predicted"/>
<dbReference type="InterPro" id="IPR016024">
    <property type="entry name" value="ARM-type_fold"/>
</dbReference>
<dbReference type="Pfam" id="PF13646">
    <property type="entry name" value="HEAT_2"/>
    <property type="match status" value="1"/>
</dbReference>
<organism evidence="1 2">
    <name type="scientific">Amycolatopsis melonis</name>
    <dbReference type="NCBI Taxonomy" id="3156488"/>
    <lineage>
        <taxon>Bacteria</taxon>
        <taxon>Bacillati</taxon>
        <taxon>Actinomycetota</taxon>
        <taxon>Actinomycetes</taxon>
        <taxon>Pseudonocardiales</taxon>
        <taxon>Pseudonocardiaceae</taxon>
        <taxon>Amycolatopsis</taxon>
    </lineage>
</organism>
<gene>
    <name evidence="1" type="ORF">ABJI51_32085</name>
</gene>
<comment type="caution">
    <text evidence="1">The sequence shown here is derived from an EMBL/GenBank/DDBJ whole genome shotgun (WGS) entry which is preliminary data.</text>
</comment>